<protein>
    <submittedName>
        <fullName evidence="1">Uncharacterized protein</fullName>
    </submittedName>
</protein>
<dbReference type="Proteomes" id="UP001234178">
    <property type="component" value="Unassembled WGS sequence"/>
</dbReference>
<evidence type="ECO:0000313" key="2">
    <source>
        <dbReference type="Proteomes" id="UP001234178"/>
    </source>
</evidence>
<keyword evidence="2" id="KW-1185">Reference proteome</keyword>
<gene>
    <name evidence="1" type="ORF">OUZ56_001250</name>
</gene>
<name>A0ABR0A2N7_9CRUS</name>
<dbReference type="EMBL" id="JAOYFB010000036">
    <property type="protein sequence ID" value="KAK4019224.1"/>
    <property type="molecule type" value="Genomic_DNA"/>
</dbReference>
<sequence>MLKSYEYATYSVDWNTFNGFNVPLLYDANDQHHHFGIQFGSSPVSQPSINYITPFWIGKCSSMYCCDISVPNFIQSLPSIDLILF</sequence>
<organism evidence="1 2">
    <name type="scientific">Daphnia magna</name>
    <dbReference type="NCBI Taxonomy" id="35525"/>
    <lineage>
        <taxon>Eukaryota</taxon>
        <taxon>Metazoa</taxon>
        <taxon>Ecdysozoa</taxon>
        <taxon>Arthropoda</taxon>
        <taxon>Crustacea</taxon>
        <taxon>Branchiopoda</taxon>
        <taxon>Diplostraca</taxon>
        <taxon>Cladocera</taxon>
        <taxon>Anomopoda</taxon>
        <taxon>Daphniidae</taxon>
        <taxon>Daphnia</taxon>
    </lineage>
</organism>
<proteinExistence type="predicted"/>
<accession>A0ABR0A2N7</accession>
<comment type="caution">
    <text evidence="1">The sequence shown here is derived from an EMBL/GenBank/DDBJ whole genome shotgun (WGS) entry which is preliminary data.</text>
</comment>
<evidence type="ECO:0000313" key="1">
    <source>
        <dbReference type="EMBL" id="KAK4019224.1"/>
    </source>
</evidence>
<reference evidence="1 2" key="1">
    <citation type="journal article" date="2023" name="Nucleic Acids Res.">
        <title>The hologenome of Daphnia magna reveals possible DNA methylation and microbiome-mediated evolution of the host genome.</title>
        <authorList>
            <person name="Chaturvedi A."/>
            <person name="Li X."/>
            <person name="Dhandapani V."/>
            <person name="Marshall H."/>
            <person name="Kissane S."/>
            <person name="Cuenca-Cambronero M."/>
            <person name="Asole G."/>
            <person name="Calvet F."/>
            <person name="Ruiz-Romero M."/>
            <person name="Marangio P."/>
            <person name="Guigo R."/>
            <person name="Rago D."/>
            <person name="Mirbahai L."/>
            <person name="Eastwood N."/>
            <person name="Colbourne J.K."/>
            <person name="Zhou J."/>
            <person name="Mallon E."/>
            <person name="Orsini L."/>
        </authorList>
    </citation>
    <scope>NUCLEOTIDE SEQUENCE [LARGE SCALE GENOMIC DNA]</scope>
    <source>
        <strain evidence="1">LRV0_1</strain>
    </source>
</reference>